<dbReference type="STRING" id="342108.amb0193"/>
<keyword evidence="1" id="KW-0732">Signal</keyword>
<dbReference type="InterPro" id="IPR036280">
    <property type="entry name" value="Multihaem_cyt_sf"/>
</dbReference>
<gene>
    <name evidence="2" type="ordered locus">amb0193</name>
</gene>
<feature type="chain" id="PRO_5004218024" description="Diheme cytochrome c" evidence="1">
    <location>
        <begin position="20"/>
        <end position="153"/>
    </location>
</feature>
<dbReference type="KEGG" id="mag:amb0193"/>
<dbReference type="AlphaFoldDB" id="Q2WAX8"/>
<keyword evidence="3" id="KW-1185">Reference proteome</keyword>
<evidence type="ECO:0000313" key="2">
    <source>
        <dbReference type="EMBL" id="BAE48997.1"/>
    </source>
</evidence>
<name>Q2WAX8_PARM1</name>
<dbReference type="Proteomes" id="UP000007058">
    <property type="component" value="Chromosome"/>
</dbReference>
<feature type="signal peptide" evidence="1">
    <location>
        <begin position="1"/>
        <end position="19"/>
    </location>
</feature>
<sequence length="153" mass="16811">MKRMILAAALTLAALPARADQVRPLTDPETVKACGECHMAFQPAFLPARSWTSMMGQLSDHFGDNASMAPDKAERIRQVLVAGAADTGGGKAGSKALRGVRSNEVPLRITELPRFQRKHDRIPEREWKRPEVKTKSNCVACHRGADQGSYEDE</sequence>
<protein>
    <recommendedName>
        <fullName evidence="4">Diheme cytochrome c</fullName>
    </recommendedName>
</protein>
<dbReference type="HOGENOM" id="CLU_121881_0_0_5"/>
<dbReference type="OrthoDB" id="5296814at2"/>
<reference evidence="2 3" key="1">
    <citation type="journal article" date="2005" name="DNA Res.">
        <title>Complete genome sequence of the facultative anaerobic magnetotactic bacterium Magnetospirillum sp. strain AMB-1.</title>
        <authorList>
            <person name="Matsunaga T."/>
            <person name="Okamura Y."/>
            <person name="Fukuda Y."/>
            <person name="Wahyudi A.T."/>
            <person name="Murase Y."/>
            <person name="Takeyama H."/>
        </authorList>
    </citation>
    <scope>NUCLEOTIDE SEQUENCE [LARGE SCALE GENOMIC DNA]</scope>
    <source>
        <strain evidence="3">ATCC 700264 / AMB-1</strain>
    </source>
</reference>
<dbReference type="EMBL" id="AP007255">
    <property type="protein sequence ID" value="BAE48997.1"/>
    <property type="molecule type" value="Genomic_DNA"/>
</dbReference>
<dbReference type="Pfam" id="PF09626">
    <property type="entry name" value="DHC"/>
    <property type="match status" value="1"/>
</dbReference>
<organism evidence="2 3">
    <name type="scientific">Paramagnetospirillum magneticum (strain ATCC 700264 / AMB-1)</name>
    <name type="common">Magnetospirillum magneticum</name>
    <dbReference type="NCBI Taxonomy" id="342108"/>
    <lineage>
        <taxon>Bacteria</taxon>
        <taxon>Pseudomonadati</taxon>
        <taxon>Pseudomonadota</taxon>
        <taxon>Alphaproteobacteria</taxon>
        <taxon>Rhodospirillales</taxon>
        <taxon>Magnetospirillaceae</taxon>
        <taxon>Paramagnetospirillum</taxon>
    </lineage>
</organism>
<evidence type="ECO:0000256" key="1">
    <source>
        <dbReference type="SAM" id="SignalP"/>
    </source>
</evidence>
<evidence type="ECO:0008006" key="4">
    <source>
        <dbReference type="Google" id="ProtNLM"/>
    </source>
</evidence>
<dbReference type="SUPFAM" id="SSF48695">
    <property type="entry name" value="Multiheme cytochromes"/>
    <property type="match status" value="1"/>
</dbReference>
<evidence type="ECO:0000313" key="3">
    <source>
        <dbReference type="Proteomes" id="UP000007058"/>
    </source>
</evidence>
<proteinExistence type="predicted"/>
<dbReference type="InterPro" id="IPR018588">
    <property type="entry name" value="Dihaem_cytochrome-c"/>
</dbReference>
<accession>Q2WAX8</accession>